<evidence type="ECO:0000259" key="8">
    <source>
        <dbReference type="PROSITE" id="PS51194"/>
    </source>
</evidence>
<dbReference type="InterPro" id="IPR027417">
    <property type="entry name" value="P-loop_NTPase"/>
</dbReference>
<name>A0ABQ7I111_9MICR</name>
<evidence type="ECO:0000256" key="5">
    <source>
        <dbReference type="ARBA" id="ARBA00022840"/>
    </source>
</evidence>
<dbReference type="PROSITE" id="PS51192">
    <property type="entry name" value="HELICASE_ATP_BIND_1"/>
    <property type="match status" value="1"/>
</dbReference>
<dbReference type="EC" id="3.6.4.13" evidence="1"/>
<evidence type="ECO:0000256" key="3">
    <source>
        <dbReference type="ARBA" id="ARBA00022801"/>
    </source>
</evidence>
<feature type="domain" description="Helicase C-terminal" evidence="8">
    <location>
        <begin position="273"/>
        <end position="436"/>
    </location>
</feature>
<dbReference type="Gene3D" id="1.20.120.1080">
    <property type="match status" value="1"/>
</dbReference>
<dbReference type="InterPro" id="IPR048333">
    <property type="entry name" value="HA2_WH"/>
</dbReference>
<dbReference type="SUPFAM" id="SSF52540">
    <property type="entry name" value="P-loop containing nucleoside triphosphate hydrolases"/>
    <property type="match status" value="1"/>
</dbReference>
<dbReference type="InterPro" id="IPR007502">
    <property type="entry name" value="Helicase-assoc_dom"/>
</dbReference>
<dbReference type="InterPro" id="IPR002464">
    <property type="entry name" value="DNA/RNA_helicase_DEAH_CS"/>
</dbReference>
<dbReference type="InterPro" id="IPR011709">
    <property type="entry name" value="DEAD-box_helicase_OB_fold"/>
</dbReference>
<evidence type="ECO:0000259" key="7">
    <source>
        <dbReference type="PROSITE" id="PS51192"/>
    </source>
</evidence>
<dbReference type="PANTHER" id="PTHR18934:SF91">
    <property type="entry name" value="PRE-MRNA-SPLICING FACTOR ATP-DEPENDENT RNA HELICASE PRP16"/>
    <property type="match status" value="1"/>
</dbReference>
<feature type="domain" description="Helicase ATP-binding" evidence="7">
    <location>
        <begin position="94"/>
        <end position="248"/>
    </location>
</feature>
<evidence type="ECO:0000256" key="2">
    <source>
        <dbReference type="ARBA" id="ARBA00022741"/>
    </source>
</evidence>
<dbReference type="InterPro" id="IPR014001">
    <property type="entry name" value="Helicase_ATP-bd"/>
</dbReference>
<dbReference type="Pfam" id="PF00271">
    <property type="entry name" value="Helicase_C"/>
    <property type="match status" value="1"/>
</dbReference>
<dbReference type="InterPro" id="IPR001650">
    <property type="entry name" value="Helicase_C-like"/>
</dbReference>
<evidence type="ECO:0000256" key="4">
    <source>
        <dbReference type="ARBA" id="ARBA00022806"/>
    </source>
</evidence>
<evidence type="ECO:0000256" key="1">
    <source>
        <dbReference type="ARBA" id="ARBA00012552"/>
    </source>
</evidence>
<keyword evidence="10" id="KW-1185">Reference proteome</keyword>
<evidence type="ECO:0000256" key="6">
    <source>
        <dbReference type="ARBA" id="ARBA00038040"/>
    </source>
</evidence>
<keyword evidence="4 9" id="KW-0347">Helicase</keyword>
<dbReference type="Proteomes" id="UP001516464">
    <property type="component" value="Unassembled WGS sequence"/>
</dbReference>
<dbReference type="Pfam" id="PF07717">
    <property type="entry name" value="OB_NTP_bind"/>
    <property type="match status" value="1"/>
</dbReference>
<gene>
    <name evidence="9" type="primary">DHX38</name>
    <name evidence="9" type="ORF">TCON_0704</name>
</gene>
<comment type="similarity">
    <text evidence="6">Belongs to the DEAD box helicase family. DEAH subfamily. PRP16 sub-subfamily.</text>
</comment>
<proteinExistence type="inferred from homology"/>
<organism evidence="9 10">
    <name type="scientific">Astathelohania contejeani</name>
    <dbReference type="NCBI Taxonomy" id="164912"/>
    <lineage>
        <taxon>Eukaryota</taxon>
        <taxon>Fungi</taxon>
        <taxon>Fungi incertae sedis</taxon>
        <taxon>Microsporidia</taxon>
        <taxon>Astathelohaniidae</taxon>
        <taxon>Astathelohania</taxon>
    </lineage>
</organism>
<dbReference type="CDD" id="cd17917">
    <property type="entry name" value="DEXHc_RHA-like"/>
    <property type="match status" value="1"/>
</dbReference>
<sequence length="747" mass="86231">MDKLKYKEIYPPFLNKIGNNNHIPFVKQEDKSELWDVIRKKSESLTKLRSDNTINNLTNLFNNKINPINNKTNSHINNKNISDLPIKKYKNKIMRIINEHQITIIVGDTGCGKSTQIPQYLASYGPICCTQPRRIAATSLAYQLSRECSFSVGYKIRFDDTTSHNTRIKFVTEGILLKELISNKLIPQYSVVIVDEAHERSINIDLILGLLKQTLRNRRDLKLVITSATIDANKFSQYFNDAPIVYVEGRRYPVTIQYLAVPVDDYAYRIVKQICYIYRNLEPGNILVFVPGRSDIEGIIKLLLREKLENLCVYALHSQIPVEEQQNIFNNEIRKCIISTNIAETSLTIKNIKYVIDSGMTKIKMYRPVIGMDSLVTVPVSRSNARQRAGRAGRTEPGIVYRMYTRGGYDELVDEHPPEIQRINVNAVVLMLCMIFRDSPECILQLDLLDKPSKSSILNAFTLLWKIGALDDNGKLTQNGDLIGNFPLEPTLANMLLKSLKYGCTKEIINIISMLSVEGIFKKRNNFKNTTDHLVMDDNTHGDYNIYTNNNICSDHLLLLNIIEEYLKVSSKDLWCKEKNINYDTMKKVEMIRKQLISLLRKYKIKSNRKNVITCIIESFHFNIARRWGKNEYLIMNSFVEARIHPTSCLAHRVDLPEYVIFNQFIYTKCGYLVCVSAVDPEMVRNVAPRFYGEVNNKNLNSKKIEDKKTKIDEFNIDELKNENIDDLFETEDDIVVVNKKKRRAMI</sequence>
<dbReference type="GO" id="GO:0004386">
    <property type="term" value="F:helicase activity"/>
    <property type="evidence" value="ECO:0007669"/>
    <property type="project" value="UniProtKB-KW"/>
</dbReference>
<keyword evidence="5" id="KW-0067">ATP-binding</keyword>
<keyword evidence="3" id="KW-0378">Hydrolase</keyword>
<reference evidence="9 10" key="1">
    <citation type="submission" date="2019-01" db="EMBL/GenBank/DDBJ databases">
        <title>Genomes sequencing and comparative genomics of infectious freshwater microsporidia, Cucumispora dikerogammari and Thelohania contejeani.</title>
        <authorList>
            <person name="Cormier A."/>
            <person name="Giraud I."/>
            <person name="Wattier R."/>
            <person name="Teixeira M."/>
            <person name="Grandjean F."/>
            <person name="Rigaud T."/>
            <person name="Cordaux R."/>
        </authorList>
    </citation>
    <scope>NUCLEOTIDE SEQUENCE [LARGE SCALE GENOMIC DNA]</scope>
    <source>
        <strain evidence="9">T1</strain>
        <tissue evidence="9">Spores</tissue>
    </source>
</reference>
<comment type="caution">
    <text evidence="9">The sequence shown here is derived from an EMBL/GenBank/DDBJ whole genome shotgun (WGS) entry which is preliminary data.</text>
</comment>
<dbReference type="Pfam" id="PF04408">
    <property type="entry name" value="WHD_HA2"/>
    <property type="match status" value="1"/>
</dbReference>
<protein>
    <recommendedName>
        <fullName evidence="1">RNA helicase</fullName>
        <ecNumber evidence="1">3.6.4.13</ecNumber>
    </recommendedName>
</protein>
<dbReference type="PROSITE" id="PS51194">
    <property type="entry name" value="HELICASE_CTER"/>
    <property type="match status" value="1"/>
</dbReference>
<dbReference type="CDD" id="cd18791">
    <property type="entry name" value="SF2_C_RHA"/>
    <property type="match status" value="1"/>
</dbReference>
<dbReference type="PROSITE" id="PS00690">
    <property type="entry name" value="DEAH_ATP_HELICASE"/>
    <property type="match status" value="1"/>
</dbReference>
<dbReference type="PANTHER" id="PTHR18934">
    <property type="entry name" value="ATP-DEPENDENT RNA HELICASE"/>
    <property type="match status" value="1"/>
</dbReference>
<dbReference type="SMART" id="SM00487">
    <property type="entry name" value="DEXDc"/>
    <property type="match status" value="1"/>
</dbReference>
<dbReference type="EMBL" id="SBIQ01000029">
    <property type="protein sequence ID" value="KAF7684100.1"/>
    <property type="molecule type" value="Genomic_DNA"/>
</dbReference>
<dbReference type="Gene3D" id="3.40.50.300">
    <property type="entry name" value="P-loop containing nucleotide triphosphate hydrolases"/>
    <property type="match status" value="2"/>
</dbReference>
<dbReference type="Pfam" id="PF21010">
    <property type="entry name" value="HA2_C"/>
    <property type="match status" value="1"/>
</dbReference>
<evidence type="ECO:0000313" key="9">
    <source>
        <dbReference type="EMBL" id="KAF7684100.1"/>
    </source>
</evidence>
<dbReference type="SMART" id="SM00847">
    <property type="entry name" value="HA2"/>
    <property type="match status" value="1"/>
</dbReference>
<accession>A0ABQ7I111</accession>
<evidence type="ECO:0000313" key="10">
    <source>
        <dbReference type="Proteomes" id="UP001516464"/>
    </source>
</evidence>
<keyword evidence="2" id="KW-0547">Nucleotide-binding</keyword>
<dbReference type="SMART" id="SM00490">
    <property type="entry name" value="HELICc"/>
    <property type="match status" value="1"/>
</dbReference>